<gene>
    <name evidence="1" type="ORF">CBOVIS_LOCUS10820</name>
</gene>
<proteinExistence type="predicted"/>
<dbReference type="AlphaFoldDB" id="A0A8S1FBT8"/>
<dbReference type="OrthoDB" id="5874211at2759"/>
<accession>A0A8S1FBT8</accession>
<reference evidence="1 2" key="1">
    <citation type="submission" date="2020-04" db="EMBL/GenBank/DDBJ databases">
        <authorList>
            <person name="Laetsch R D."/>
            <person name="Stevens L."/>
            <person name="Kumar S."/>
            <person name="Blaxter L. M."/>
        </authorList>
    </citation>
    <scope>NUCLEOTIDE SEQUENCE [LARGE SCALE GENOMIC DNA]</scope>
</reference>
<protein>
    <submittedName>
        <fullName evidence="1">Uncharacterized protein</fullName>
    </submittedName>
</protein>
<evidence type="ECO:0000313" key="2">
    <source>
        <dbReference type="Proteomes" id="UP000494206"/>
    </source>
</evidence>
<dbReference type="Proteomes" id="UP000494206">
    <property type="component" value="Unassembled WGS sequence"/>
</dbReference>
<dbReference type="EMBL" id="CADEPM010000008">
    <property type="protein sequence ID" value="CAB3409130.1"/>
    <property type="molecule type" value="Genomic_DNA"/>
</dbReference>
<keyword evidence="2" id="KW-1185">Reference proteome</keyword>
<evidence type="ECO:0000313" key="1">
    <source>
        <dbReference type="EMBL" id="CAB3409130.1"/>
    </source>
</evidence>
<name>A0A8S1FBT8_9PELO</name>
<organism evidence="1 2">
    <name type="scientific">Caenorhabditis bovis</name>
    <dbReference type="NCBI Taxonomy" id="2654633"/>
    <lineage>
        <taxon>Eukaryota</taxon>
        <taxon>Metazoa</taxon>
        <taxon>Ecdysozoa</taxon>
        <taxon>Nematoda</taxon>
        <taxon>Chromadorea</taxon>
        <taxon>Rhabditida</taxon>
        <taxon>Rhabditina</taxon>
        <taxon>Rhabditomorpha</taxon>
        <taxon>Rhabditoidea</taxon>
        <taxon>Rhabditidae</taxon>
        <taxon>Peloderinae</taxon>
        <taxon>Caenorhabditis</taxon>
    </lineage>
</organism>
<sequence length="175" mass="19515">MKKLKRRLSSAFRSASNNNVSRMTSNGSFYDPECDARSNIVIGYGILPPGYSLSESMSHLSDKLAVDGAIMEECVDPTSLLRVSRGGTAGRRYETNVHYLGGMHPPPPRTHSLYYPRGYNHQNSGRNSYYGSNALLCPFGEFLRARGPEISICDKSRLAVFFSFPVFNNCLQFDI</sequence>
<comment type="caution">
    <text evidence="1">The sequence shown here is derived from an EMBL/GenBank/DDBJ whole genome shotgun (WGS) entry which is preliminary data.</text>
</comment>